<evidence type="ECO:0000313" key="1">
    <source>
        <dbReference type="EMBL" id="MPC50944.1"/>
    </source>
</evidence>
<keyword evidence="2" id="KW-1185">Reference proteome</keyword>
<name>A0A5B7G3B3_PORTR</name>
<organism evidence="1 2">
    <name type="scientific">Portunus trituberculatus</name>
    <name type="common">Swimming crab</name>
    <name type="synonym">Neptunus trituberculatus</name>
    <dbReference type="NCBI Taxonomy" id="210409"/>
    <lineage>
        <taxon>Eukaryota</taxon>
        <taxon>Metazoa</taxon>
        <taxon>Ecdysozoa</taxon>
        <taxon>Arthropoda</taxon>
        <taxon>Crustacea</taxon>
        <taxon>Multicrustacea</taxon>
        <taxon>Malacostraca</taxon>
        <taxon>Eumalacostraca</taxon>
        <taxon>Eucarida</taxon>
        <taxon>Decapoda</taxon>
        <taxon>Pleocyemata</taxon>
        <taxon>Brachyura</taxon>
        <taxon>Eubrachyura</taxon>
        <taxon>Portunoidea</taxon>
        <taxon>Portunidae</taxon>
        <taxon>Portuninae</taxon>
        <taxon>Portunus</taxon>
    </lineage>
</organism>
<evidence type="ECO:0000313" key="2">
    <source>
        <dbReference type="Proteomes" id="UP000324222"/>
    </source>
</evidence>
<dbReference type="Proteomes" id="UP000324222">
    <property type="component" value="Unassembled WGS sequence"/>
</dbReference>
<comment type="caution">
    <text evidence="1">The sequence shown here is derived from an EMBL/GenBank/DDBJ whole genome shotgun (WGS) entry which is preliminary data.</text>
</comment>
<reference evidence="1 2" key="1">
    <citation type="submission" date="2019-05" db="EMBL/GenBank/DDBJ databases">
        <title>Another draft genome of Portunus trituberculatus and its Hox gene families provides insights of decapod evolution.</title>
        <authorList>
            <person name="Jeong J.-H."/>
            <person name="Song I."/>
            <person name="Kim S."/>
            <person name="Choi T."/>
            <person name="Kim D."/>
            <person name="Ryu S."/>
            <person name="Kim W."/>
        </authorList>
    </citation>
    <scope>NUCLEOTIDE SEQUENCE [LARGE SCALE GENOMIC DNA]</scope>
    <source>
        <tissue evidence="1">Muscle</tissue>
    </source>
</reference>
<dbReference type="AlphaFoldDB" id="A0A5B7G3B3"/>
<dbReference type="EMBL" id="VSRR010009827">
    <property type="protein sequence ID" value="MPC50944.1"/>
    <property type="molecule type" value="Genomic_DNA"/>
</dbReference>
<protein>
    <submittedName>
        <fullName evidence="1">Uncharacterized protein</fullName>
    </submittedName>
</protein>
<proteinExistence type="predicted"/>
<accession>A0A5B7G3B3</accession>
<sequence>MLLSLPSFPPSGFNSTIFICAVYLSPNSSDFSKFFDYLISKVEHILDFHS</sequence>
<gene>
    <name evidence="1" type="ORF">E2C01_044779</name>
</gene>